<evidence type="ECO:0000256" key="8">
    <source>
        <dbReference type="ARBA" id="ARBA00023004"/>
    </source>
</evidence>
<keyword evidence="3" id="KW-0479">Metal-binding</keyword>
<name>A0ABW8K7Y6_9GAMM</name>
<dbReference type="PROSITE" id="PS50294">
    <property type="entry name" value="WD_REPEATS_REGION"/>
    <property type="match status" value="1"/>
</dbReference>
<dbReference type="SUPFAM" id="SSF51197">
    <property type="entry name" value="Clavaminate synthase-like"/>
    <property type="match status" value="1"/>
</dbReference>
<dbReference type="SMART" id="SM00702">
    <property type="entry name" value="P4Hc"/>
    <property type="match status" value="1"/>
</dbReference>
<reference evidence="11 12" key="1">
    <citation type="submission" date="2020-10" db="EMBL/GenBank/DDBJ databases">
        <title>Phylogeny of dyella-like bacteria.</title>
        <authorList>
            <person name="Fu J."/>
        </authorList>
    </citation>
    <scope>NUCLEOTIDE SEQUENCE [LARGE SCALE GENOMIC DNA]</scope>
    <source>
        <strain evidence="11 12">BB4</strain>
    </source>
</reference>
<dbReference type="PRINTS" id="PR00320">
    <property type="entry name" value="GPROTEINBRPT"/>
</dbReference>
<dbReference type="Pfam" id="PF13640">
    <property type="entry name" value="2OG-FeII_Oxy_3"/>
    <property type="match status" value="1"/>
</dbReference>
<feature type="domain" description="Fe2OG dioxygenase" evidence="10">
    <location>
        <begin position="115"/>
        <end position="225"/>
    </location>
</feature>
<dbReference type="InterPro" id="IPR006620">
    <property type="entry name" value="Pro_4_hyd_alph"/>
</dbReference>
<dbReference type="SUPFAM" id="SSF50978">
    <property type="entry name" value="WD40 repeat-like"/>
    <property type="match status" value="1"/>
</dbReference>
<dbReference type="PROSITE" id="PS50082">
    <property type="entry name" value="WD_REPEATS_2"/>
    <property type="match status" value="4"/>
</dbReference>
<evidence type="ECO:0000313" key="12">
    <source>
        <dbReference type="Proteomes" id="UP001620408"/>
    </source>
</evidence>
<proteinExistence type="predicted"/>
<dbReference type="InterPro" id="IPR019775">
    <property type="entry name" value="WD40_repeat_CS"/>
</dbReference>
<dbReference type="Gene3D" id="2.130.10.10">
    <property type="entry name" value="YVTN repeat-like/Quinoprotein amine dehydrogenase"/>
    <property type="match status" value="2"/>
</dbReference>
<dbReference type="SMART" id="SM00320">
    <property type="entry name" value="WD40"/>
    <property type="match status" value="5"/>
</dbReference>
<dbReference type="Proteomes" id="UP001620408">
    <property type="component" value="Unassembled WGS sequence"/>
</dbReference>
<dbReference type="Pfam" id="PF00400">
    <property type="entry name" value="WD40"/>
    <property type="match status" value="4"/>
</dbReference>
<feature type="repeat" description="WD" evidence="9">
    <location>
        <begin position="275"/>
        <end position="315"/>
    </location>
</feature>
<keyword evidence="4" id="KW-0677">Repeat</keyword>
<dbReference type="InterPro" id="IPR015943">
    <property type="entry name" value="WD40/YVTN_repeat-like_dom_sf"/>
</dbReference>
<keyword evidence="8" id="KW-0408">Iron</keyword>
<accession>A0ABW8K7Y6</accession>
<evidence type="ECO:0000256" key="7">
    <source>
        <dbReference type="ARBA" id="ARBA00023002"/>
    </source>
</evidence>
<organism evidence="11 12">
    <name type="scientific">Dyella koreensis</name>
    <dbReference type="NCBI Taxonomy" id="311235"/>
    <lineage>
        <taxon>Bacteria</taxon>
        <taxon>Pseudomonadati</taxon>
        <taxon>Pseudomonadota</taxon>
        <taxon>Gammaproteobacteria</taxon>
        <taxon>Lysobacterales</taxon>
        <taxon>Rhodanobacteraceae</taxon>
        <taxon>Dyella</taxon>
    </lineage>
</organism>
<keyword evidence="5" id="KW-0847">Vitamin C</keyword>
<dbReference type="PANTHER" id="PTHR44156">
    <property type="entry name" value="SUPERNUMERARY LIMBS, ISOFORM B-RELATED"/>
    <property type="match status" value="1"/>
</dbReference>
<feature type="repeat" description="WD" evidence="9">
    <location>
        <begin position="445"/>
        <end position="485"/>
    </location>
</feature>
<keyword evidence="12" id="KW-1185">Reference proteome</keyword>
<dbReference type="RefSeq" id="WP_379986564.1">
    <property type="nucleotide sequence ID" value="NZ_JADIKD010000010.1"/>
</dbReference>
<evidence type="ECO:0000313" key="11">
    <source>
        <dbReference type="EMBL" id="MFK2917868.1"/>
    </source>
</evidence>
<dbReference type="PROSITE" id="PS51471">
    <property type="entry name" value="FE2OG_OXY"/>
    <property type="match status" value="1"/>
</dbReference>
<feature type="repeat" description="WD" evidence="9">
    <location>
        <begin position="316"/>
        <end position="347"/>
    </location>
</feature>
<dbReference type="InterPro" id="IPR020472">
    <property type="entry name" value="WD40_PAC1"/>
</dbReference>
<evidence type="ECO:0000256" key="2">
    <source>
        <dbReference type="ARBA" id="ARBA00022574"/>
    </source>
</evidence>
<dbReference type="Gene3D" id="2.60.120.620">
    <property type="entry name" value="q2cbj1_9rhob like domain"/>
    <property type="match status" value="1"/>
</dbReference>
<dbReference type="CDD" id="cd00200">
    <property type="entry name" value="WD40"/>
    <property type="match status" value="1"/>
</dbReference>
<evidence type="ECO:0000256" key="9">
    <source>
        <dbReference type="PROSITE-ProRule" id="PRU00221"/>
    </source>
</evidence>
<keyword evidence="7" id="KW-0560">Oxidoreductase</keyword>
<evidence type="ECO:0000256" key="4">
    <source>
        <dbReference type="ARBA" id="ARBA00022737"/>
    </source>
</evidence>
<evidence type="ECO:0000256" key="6">
    <source>
        <dbReference type="ARBA" id="ARBA00022964"/>
    </source>
</evidence>
<evidence type="ECO:0000256" key="3">
    <source>
        <dbReference type="ARBA" id="ARBA00022723"/>
    </source>
</evidence>
<comment type="caution">
    <text evidence="11">The sequence shown here is derived from an EMBL/GenBank/DDBJ whole genome shotgun (WGS) entry which is preliminary data.</text>
</comment>
<sequence length="515" mass="56424">MDAISSLSVVEEAGVTNSGPCRIIEQPLPRELGTCVLIPGFLSRAECTALIEAAEGRGFSSAELDYPPSYRNNDRQVLADAQLAAQLLSRLREELPGGIERLLPGDLIPNWKLESINERFRLCRYQPGQRFHIHQDGVHHRDSDCRSMLTFMVYLTDGDDFEGGDTLFYAAGPQAGEGKSNLVARVRPHAGSLIVFDHSIWHAGEEVTRGVKHVLRSDLLFRGAPEMLTPVNTSVSHHQGYVWTLIELDDGRVASGGRDGSIRIWHEEGALSSSLTGHSQSVLGLIEVRPGVIASISRDRTLRYWDVAEERCIRSVTAHRAAVLSIVLTSGRMIATGSADHTIRLWSEDGTLVRSLVGHDGWVWGLVNLGQDLLASASEDGSVRIWNLGSGQCIATFPTSCALRTIDAFQPDLTGGPAHLAIGDASGQVTFLSMDLSDVRELVSFKAHDAAVRRVRFLHDGVLATCGEDNRLRIWSGNPSELIHEDTHGNFVTDVIELRSGSRVSCGYDGELRWR</sequence>
<dbReference type="EMBL" id="JADIKD010000010">
    <property type="protein sequence ID" value="MFK2917868.1"/>
    <property type="molecule type" value="Genomic_DNA"/>
</dbReference>
<dbReference type="InterPro" id="IPR036322">
    <property type="entry name" value="WD40_repeat_dom_sf"/>
</dbReference>
<comment type="cofactor">
    <cofactor evidence="1">
        <name>L-ascorbate</name>
        <dbReference type="ChEBI" id="CHEBI:38290"/>
    </cofactor>
</comment>
<evidence type="ECO:0000259" key="10">
    <source>
        <dbReference type="PROSITE" id="PS51471"/>
    </source>
</evidence>
<evidence type="ECO:0000256" key="5">
    <source>
        <dbReference type="ARBA" id="ARBA00022896"/>
    </source>
</evidence>
<dbReference type="InterPro" id="IPR001680">
    <property type="entry name" value="WD40_rpt"/>
</dbReference>
<dbReference type="PROSITE" id="PS00678">
    <property type="entry name" value="WD_REPEATS_1"/>
    <property type="match status" value="1"/>
</dbReference>
<protein>
    <submittedName>
        <fullName evidence="11">2OG-Fe(II) oxygenase</fullName>
    </submittedName>
</protein>
<keyword evidence="6" id="KW-0223">Dioxygenase</keyword>
<evidence type="ECO:0000256" key="1">
    <source>
        <dbReference type="ARBA" id="ARBA00001961"/>
    </source>
</evidence>
<keyword evidence="2 9" id="KW-0853">WD repeat</keyword>
<gene>
    <name evidence="11" type="ORF">ISS97_11400</name>
</gene>
<dbReference type="InterPro" id="IPR005123">
    <property type="entry name" value="Oxoglu/Fe-dep_dioxygenase_dom"/>
</dbReference>
<dbReference type="InterPro" id="IPR053299">
    <property type="entry name" value="ASTRA_WD_repeat"/>
</dbReference>
<feature type="repeat" description="WD" evidence="9">
    <location>
        <begin position="356"/>
        <end position="396"/>
    </location>
</feature>
<dbReference type="InterPro" id="IPR044862">
    <property type="entry name" value="Pro_4_hyd_alph_FE2OG_OXY"/>
</dbReference>